<protein>
    <submittedName>
        <fullName evidence="6">Linear gramicidin synthase subunit B</fullName>
    </submittedName>
</protein>
<dbReference type="SMART" id="SM00823">
    <property type="entry name" value="PKS_PP"/>
    <property type="match status" value="1"/>
</dbReference>
<keyword evidence="3" id="KW-0597">Phosphoprotein</keyword>
<reference evidence="6 7" key="1">
    <citation type="submission" date="2021-02" db="EMBL/GenBank/DDBJ databases">
        <authorList>
            <person name="Vanwijnsberghe S."/>
        </authorList>
    </citation>
    <scope>NUCLEOTIDE SEQUENCE [LARGE SCALE GENOMIC DNA]</scope>
    <source>
        <strain evidence="6 7">R-69658</strain>
    </source>
</reference>
<dbReference type="Gene3D" id="3.40.50.1820">
    <property type="entry name" value="alpha/beta hydrolase"/>
    <property type="match status" value="1"/>
</dbReference>
<evidence type="ECO:0000313" key="6">
    <source>
        <dbReference type="EMBL" id="CAE6701883.1"/>
    </source>
</evidence>
<dbReference type="PROSITE" id="PS00455">
    <property type="entry name" value="AMP_BINDING"/>
    <property type="match status" value="1"/>
</dbReference>
<dbReference type="CDD" id="cd19531">
    <property type="entry name" value="LCL_NRPS-like"/>
    <property type="match status" value="1"/>
</dbReference>
<dbReference type="InterPro" id="IPR010071">
    <property type="entry name" value="AA_adenyl_dom"/>
</dbReference>
<dbReference type="NCBIfam" id="TIGR01720">
    <property type="entry name" value="NRPS-para261"/>
    <property type="match status" value="1"/>
</dbReference>
<sequence>MPTDASQENLEIAQRYAALPADKRARFKARLREHGIDGSILPIVPLAIRPARAPLSHAQERLWFLWRLDPASNAYTISRALRLDGPLDTAALDAALAALVERHEVLRAGFGEDGGVPFQFARATDTGIRAVYQDLRATAGHTSAEDREARLRARLLHNAARPFDLERDPLLRFEVLRISDESHVVQIAIHHIVSDAWSMGILIRDFVSLYGEAQRGHALSSAGPALQYSDVALWQREWIDSDTLARQMSYWTTQLAGTAPVLSLPADRPRPALRDGSGARHALDLDAVLATQLKNLSRRNDATLFMTLLHAFNLLLHRYSGEADIWVGVPVAGRQRAETHAVMGFFVNTLVIRSRISASLPAQQQLRTLRDTVLEAQAHEDLPFAHLLDRLQTDRDLSHAPLFQVMFNLDYADPAARIELPGLCATPVDSDAGTARFDLTLNVIEAPDSLRAIFGYARDMFDAATIERFARDYRAVLEQLVGDPALKPGDIALSGAALVSQAELRYPFLPVVPRIVARAASQPDAPAVYCGDAMLSYGELDQWSNRIARRLKSVGVGRDARVGVCMTRSAGLPAALLAVWKAGGAYVPLDPDYPSERLRDMLDDAGVVAVIVDRARSDPSGDQPGGQPGVRFGELFAARPQIDIDDVANEDATGWDEPVHPRQLAYVLYTSGSTGRPKGVALDHEALSLHLRDFCDAYRIGADDVMLQSSTINFDVALHELLPALLAGGAVRMRGPQAWTLDTLNAALVDGKVTFARIPTALWQQWQRSAPSAEALRELRQVTVGGEALPGDALERWQRGPLRHIALDNLYGPTETAIAALHHVTCGADAAQAVVPIGRPYPGRGAVVFDPDGNRMPHGGAGELCITGACVARGYLGRAALTAERFVPDPDGPPGARLYRSGDLCRVREDGAILFLGRLDQQVKLRGQRIEPGEIEAALRDCPEVAEAAVVLHANGEQQQLVAYVVGNAQTGALQEALAQRLPVFMMPATFITLERLPTMANGKLDRRALPAPASVTAPAAERVAPRNRREQVLLEIWEQVLGCEVGGVTVNFFAAGGDSILSLQLLARARAAGLVLTPKQVFEHPSIAQMAQVARDVDADAQSASAAELRDSQPLTPIQAAFFDKHPHGLAHWNQAVLLEVRDALDPAALEGALQQWVARHDALRLRFERDVSVPDGSAPRWRQRVASIETAALLQHILLAPQTWEADLATAGAALHRSLDLQHGPLLRAAYFEAGAERRLLIVIHHLVVDGVSWRVLLEELQALYERPDAALPAITTPWSVWASRQSSYAQQAERLWQLAWWQRMLHGATAALPLEGEGDRRLSASRVVTVKLTVDATQRLLQRGSRADGVRTEEILLAALAQTLGPWAGAARLLIDLEGHGREDLIEDVDLSRTVGWFTTQYPLALPHHADPAHTLGMVRDILRAVPDKGFSWGALKYFGEDTSRAAIAALPVASLRFNYLGRFDQALPSDGRFGFAGERSGAQADDSDTMDHALDIGALISADRLSVHWRYSPGVLSEASVTRLTRRFEDVLLGLIDADADAAPAQSHNVTARPDVGESAAYELVPSLLQDSPEAVEKDRAVFALWMQRVRLEVALGALARSRLASPPSAAAAAAEKHAARFGPLPAGIVPLNDLSAPHAVFCIHAGHGLVAEYRSLAKALNGKATLFGLQAPLLCDSAWYAENFDDMAADYVARIRAVQPHGPYRLLGWSFGGRVVMSMVEQLERCGEQVALAGIIDALPDRDLDDNVQAEVRALRIWIAQHAARGVNAAERTLFEDTCDVILEHGRIVETFRMPALRTPLSLWWSTESIDSGKPRDWSSRTGASETVLAEIPAGHTSIMHHPMLLDSVRGLFK</sequence>
<dbReference type="Pfam" id="PF00550">
    <property type="entry name" value="PP-binding"/>
    <property type="match status" value="1"/>
</dbReference>
<dbReference type="Pfam" id="PF00501">
    <property type="entry name" value="AMP-binding"/>
    <property type="match status" value="1"/>
</dbReference>
<keyword evidence="2" id="KW-0596">Phosphopantetheine</keyword>
<evidence type="ECO:0000256" key="3">
    <source>
        <dbReference type="ARBA" id="ARBA00022553"/>
    </source>
</evidence>
<dbReference type="Gene3D" id="3.30.300.30">
    <property type="match status" value="1"/>
</dbReference>
<dbReference type="Gene3D" id="2.30.38.10">
    <property type="entry name" value="Luciferase, Domain 3"/>
    <property type="match status" value="1"/>
</dbReference>
<dbReference type="InterPro" id="IPR000873">
    <property type="entry name" value="AMP-dep_synth/lig_dom"/>
</dbReference>
<dbReference type="EMBL" id="CAJNAU010000003">
    <property type="protein sequence ID" value="CAE6701883.1"/>
    <property type="molecule type" value="Genomic_DNA"/>
</dbReference>
<name>A0ABM8QKK6_9BURK</name>
<dbReference type="InterPro" id="IPR029058">
    <property type="entry name" value="AB_hydrolase_fold"/>
</dbReference>
<dbReference type="Pfam" id="PF13193">
    <property type="entry name" value="AMP-binding_C"/>
    <property type="match status" value="1"/>
</dbReference>
<dbReference type="InterPro" id="IPR023213">
    <property type="entry name" value="CAT-like_dom_sf"/>
</dbReference>
<organism evidence="6 7">
    <name type="scientific">Paraburkholderia aspalathi</name>
    <dbReference type="NCBI Taxonomy" id="1324617"/>
    <lineage>
        <taxon>Bacteria</taxon>
        <taxon>Pseudomonadati</taxon>
        <taxon>Pseudomonadota</taxon>
        <taxon>Betaproteobacteria</taxon>
        <taxon>Burkholderiales</taxon>
        <taxon>Burkholderiaceae</taxon>
        <taxon>Paraburkholderia</taxon>
    </lineage>
</organism>
<dbReference type="Gene3D" id="1.10.1200.10">
    <property type="entry name" value="ACP-like"/>
    <property type="match status" value="1"/>
</dbReference>
<dbReference type="SUPFAM" id="SSF56801">
    <property type="entry name" value="Acetyl-CoA synthetase-like"/>
    <property type="match status" value="1"/>
</dbReference>
<dbReference type="InterPro" id="IPR006162">
    <property type="entry name" value="Ppantetheine_attach_site"/>
</dbReference>
<dbReference type="InterPro" id="IPR020806">
    <property type="entry name" value="PKS_PP-bd"/>
</dbReference>
<dbReference type="InterPro" id="IPR001242">
    <property type="entry name" value="Condensation_dom"/>
</dbReference>
<dbReference type="SUPFAM" id="SSF53474">
    <property type="entry name" value="alpha/beta-Hydrolases"/>
    <property type="match status" value="1"/>
</dbReference>
<evidence type="ECO:0000313" key="7">
    <source>
        <dbReference type="Proteomes" id="UP000674425"/>
    </source>
</evidence>
<dbReference type="PANTHER" id="PTHR45527">
    <property type="entry name" value="NONRIBOSOMAL PEPTIDE SYNTHETASE"/>
    <property type="match status" value="1"/>
</dbReference>
<dbReference type="NCBIfam" id="TIGR01733">
    <property type="entry name" value="AA-adenyl-dom"/>
    <property type="match status" value="1"/>
</dbReference>
<dbReference type="InterPro" id="IPR009081">
    <property type="entry name" value="PP-bd_ACP"/>
</dbReference>
<keyword evidence="7" id="KW-1185">Reference proteome</keyword>
<dbReference type="Proteomes" id="UP000674425">
    <property type="component" value="Unassembled WGS sequence"/>
</dbReference>
<feature type="domain" description="Carrier" evidence="5">
    <location>
        <begin position="1025"/>
        <end position="1099"/>
    </location>
</feature>
<dbReference type="PROSITE" id="PS50075">
    <property type="entry name" value="CARRIER"/>
    <property type="match status" value="1"/>
</dbReference>
<dbReference type="Gene3D" id="3.40.50.980">
    <property type="match status" value="2"/>
</dbReference>
<dbReference type="SUPFAM" id="SSF52777">
    <property type="entry name" value="CoA-dependent acyltransferases"/>
    <property type="match status" value="4"/>
</dbReference>
<dbReference type="CDD" id="cd05930">
    <property type="entry name" value="A_NRPS"/>
    <property type="match status" value="1"/>
</dbReference>
<evidence type="ECO:0000256" key="4">
    <source>
        <dbReference type="ARBA" id="ARBA00022737"/>
    </source>
</evidence>
<evidence type="ECO:0000256" key="1">
    <source>
        <dbReference type="ARBA" id="ARBA00001957"/>
    </source>
</evidence>
<dbReference type="SUPFAM" id="SSF47336">
    <property type="entry name" value="ACP-like"/>
    <property type="match status" value="1"/>
</dbReference>
<dbReference type="Pfam" id="PF00975">
    <property type="entry name" value="Thioesterase"/>
    <property type="match status" value="1"/>
</dbReference>
<dbReference type="Gene3D" id="3.30.559.30">
    <property type="entry name" value="Nonribosomal peptide synthetase, condensation domain"/>
    <property type="match status" value="2"/>
</dbReference>
<proteinExistence type="predicted"/>
<dbReference type="InterPro" id="IPR045851">
    <property type="entry name" value="AMP-bd_C_sf"/>
</dbReference>
<dbReference type="InterPro" id="IPR025110">
    <property type="entry name" value="AMP-bd_C"/>
</dbReference>
<dbReference type="Pfam" id="PF00668">
    <property type="entry name" value="Condensation"/>
    <property type="match status" value="2"/>
</dbReference>
<dbReference type="InterPro" id="IPR001031">
    <property type="entry name" value="Thioesterase"/>
</dbReference>
<comment type="cofactor">
    <cofactor evidence="1">
        <name>pantetheine 4'-phosphate</name>
        <dbReference type="ChEBI" id="CHEBI:47942"/>
    </cofactor>
</comment>
<dbReference type="PROSITE" id="PS00012">
    <property type="entry name" value="PHOSPHOPANTETHEINE"/>
    <property type="match status" value="1"/>
</dbReference>
<accession>A0ABM8QKK6</accession>
<dbReference type="Gene3D" id="3.30.559.10">
    <property type="entry name" value="Chloramphenicol acetyltransferase-like domain"/>
    <property type="match status" value="2"/>
</dbReference>
<comment type="caution">
    <text evidence="6">The sequence shown here is derived from an EMBL/GenBank/DDBJ whole genome shotgun (WGS) entry which is preliminary data.</text>
</comment>
<evidence type="ECO:0000259" key="5">
    <source>
        <dbReference type="PROSITE" id="PS50075"/>
    </source>
</evidence>
<dbReference type="CDD" id="cd19534">
    <property type="entry name" value="E_NRPS"/>
    <property type="match status" value="1"/>
</dbReference>
<dbReference type="InterPro" id="IPR010060">
    <property type="entry name" value="NRPS_synth"/>
</dbReference>
<dbReference type="InterPro" id="IPR020845">
    <property type="entry name" value="AMP-binding_CS"/>
</dbReference>
<dbReference type="RefSeq" id="WP_200617896.1">
    <property type="nucleotide sequence ID" value="NZ_CAJNAU010000003.1"/>
</dbReference>
<evidence type="ECO:0000256" key="2">
    <source>
        <dbReference type="ARBA" id="ARBA00022450"/>
    </source>
</evidence>
<dbReference type="InterPro" id="IPR036736">
    <property type="entry name" value="ACP-like_sf"/>
</dbReference>
<gene>
    <name evidence="6" type="primary">lgrB_2</name>
    <name evidence="6" type="ORF">R69658_00504</name>
</gene>
<dbReference type="PANTHER" id="PTHR45527:SF1">
    <property type="entry name" value="FATTY ACID SYNTHASE"/>
    <property type="match status" value="1"/>
</dbReference>
<keyword evidence="4" id="KW-0677">Repeat</keyword>